<organism evidence="2 3">
    <name type="scientific">Priestia koreensis</name>
    <dbReference type="NCBI Taxonomy" id="284581"/>
    <lineage>
        <taxon>Bacteria</taxon>
        <taxon>Bacillati</taxon>
        <taxon>Bacillota</taxon>
        <taxon>Bacilli</taxon>
        <taxon>Bacillales</taxon>
        <taxon>Bacillaceae</taxon>
        <taxon>Priestia</taxon>
    </lineage>
</organism>
<name>A0A0M0KE92_9BACI</name>
<protein>
    <recommendedName>
        <fullName evidence="4">Phage holin family protein</fullName>
    </recommendedName>
</protein>
<dbReference type="AlphaFoldDB" id="A0A0M0KE92"/>
<comment type="caution">
    <text evidence="2">The sequence shown here is derived from an EMBL/GenBank/DDBJ whole genome shotgun (WGS) entry which is preliminary data.</text>
</comment>
<feature type="transmembrane region" description="Helical" evidence="1">
    <location>
        <begin position="92"/>
        <end position="114"/>
    </location>
</feature>
<feature type="transmembrane region" description="Helical" evidence="1">
    <location>
        <begin position="29"/>
        <end position="49"/>
    </location>
</feature>
<feature type="transmembrane region" description="Helical" evidence="1">
    <location>
        <begin position="5"/>
        <end position="23"/>
    </location>
</feature>
<dbReference type="EMBL" id="LILC01000037">
    <property type="protein sequence ID" value="KOO37161.1"/>
    <property type="molecule type" value="Genomic_DNA"/>
</dbReference>
<dbReference type="STRING" id="284581.AMD01_22000"/>
<dbReference type="InterPro" id="IPR007165">
    <property type="entry name" value="Phage_holin_4_2"/>
</dbReference>
<keyword evidence="1" id="KW-0812">Transmembrane</keyword>
<dbReference type="PATRIC" id="fig|284581.3.peg.3249"/>
<gene>
    <name evidence="2" type="ORF">AMD01_22000</name>
</gene>
<dbReference type="Proteomes" id="UP000037558">
    <property type="component" value="Unassembled WGS sequence"/>
</dbReference>
<evidence type="ECO:0000313" key="3">
    <source>
        <dbReference type="Proteomes" id="UP000037558"/>
    </source>
</evidence>
<accession>A0A0M0KE92</accession>
<keyword evidence="1" id="KW-1133">Transmembrane helix</keyword>
<proteinExistence type="predicted"/>
<dbReference type="RefSeq" id="WP_053403590.1">
    <property type="nucleotide sequence ID" value="NZ_CP061868.1"/>
</dbReference>
<dbReference type="PANTHER" id="PTHR37309">
    <property type="entry name" value="SLR0284 PROTEIN"/>
    <property type="match status" value="1"/>
</dbReference>
<reference evidence="3" key="1">
    <citation type="submission" date="2015-08" db="EMBL/GenBank/DDBJ databases">
        <title>Fjat-14210 dsm16467.</title>
        <authorList>
            <person name="Liu B."/>
            <person name="Wang J."/>
            <person name="Zhu Y."/>
            <person name="Liu G."/>
            <person name="Chen Q."/>
            <person name="Chen Z."/>
            <person name="Lan J."/>
            <person name="Che J."/>
            <person name="Ge C."/>
            <person name="Shi H."/>
            <person name="Pan Z."/>
            <person name="Liu X."/>
        </authorList>
    </citation>
    <scope>NUCLEOTIDE SEQUENCE [LARGE SCALE GENOMIC DNA]</scope>
    <source>
        <strain evidence="3">DSM 16467</strain>
    </source>
</reference>
<dbReference type="PANTHER" id="PTHR37309:SF1">
    <property type="entry name" value="SLR0284 PROTEIN"/>
    <property type="match status" value="1"/>
</dbReference>
<evidence type="ECO:0008006" key="4">
    <source>
        <dbReference type="Google" id="ProtNLM"/>
    </source>
</evidence>
<keyword evidence="1" id="KW-0472">Membrane</keyword>
<feature type="transmembrane region" description="Helical" evidence="1">
    <location>
        <begin position="56"/>
        <end position="80"/>
    </location>
</feature>
<evidence type="ECO:0000256" key="1">
    <source>
        <dbReference type="SAM" id="Phobius"/>
    </source>
</evidence>
<dbReference type="Pfam" id="PF04020">
    <property type="entry name" value="Phage_holin_4_2"/>
    <property type="match status" value="1"/>
</dbReference>
<dbReference type="OrthoDB" id="7205479at2"/>
<evidence type="ECO:0000313" key="2">
    <source>
        <dbReference type="EMBL" id="KOO37161.1"/>
    </source>
</evidence>
<sequence>MFVRWITSILVNAVVLIVIAGYFDESFHLSGIGAAIIASIILSFLNLIVKPILVLLTLPVTVLTLGLFLFVINAITLMITQGIMGSSFDIDGFGMGLLAAVIMSILTTLIYKFVIDPLQEKRK</sequence>
<keyword evidence="3" id="KW-1185">Reference proteome</keyword>